<evidence type="ECO:0008006" key="3">
    <source>
        <dbReference type="Google" id="ProtNLM"/>
    </source>
</evidence>
<dbReference type="EMBL" id="JADIMI010000025">
    <property type="protein sequence ID" value="MBO8451849.1"/>
    <property type="molecule type" value="Genomic_DNA"/>
</dbReference>
<dbReference type="AlphaFoldDB" id="A0A9D9EQM5"/>
<reference evidence="1" key="1">
    <citation type="submission" date="2020-10" db="EMBL/GenBank/DDBJ databases">
        <authorList>
            <person name="Gilroy R."/>
        </authorList>
    </citation>
    <scope>NUCLEOTIDE SEQUENCE</scope>
    <source>
        <strain evidence="1">B1-20833</strain>
    </source>
</reference>
<evidence type="ECO:0000313" key="1">
    <source>
        <dbReference type="EMBL" id="MBO8451849.1"/>
    </source>
</evidence>
<proteinExistence type="predicted"/>
<sequence>MNINKNDNTPGSPYEWYELGVSLRQRERFGEAINAFRNAEETAAALIERLSSGQSADGSDAAAYTECTGKYSITELQTLHSRAAASIELILRIRGFVNKDLMNP</sequence>
<reference evidence="1" key="2">
    <citation type="journal article" date="2021" name="PeerJ">
        <title>Extensive microbial diversity within the chicken gut microbiome revealed by metagenomics and culture.</title>
        <authorList>
            <person name="Gilroy R."/>
            <person name="Ravi A."/>
            <person name="Getino M."/>
            <person name="Pursley I."/>
            <person name="Horton D.L."/>
            <person name="Alikhan N.F."/>
            <person name="Baker D."/>
            <person name="Gharbi K."/>
            <person name="Hall N."/>
            <person name="Watson M."/>
            <person name="Adriaenssens E.M."/>
            <person name="Foster-Nyarko E."/>
            <person name="Jarju S."/>
            <person name="Secka A."/>
            <person name="Antonio M."/>
            <person name="Oren A."/>
            <person name="Chaudhuri R.R."/>
            <person name="La Ragione R."/>
            <person name="Hildebrand F."/>
            <person name="Pallen M.J."/>
        </authorList>
    </citation>
    <scope>NUCLEOTIDE SEQUENCE</scope>
    <source>
        <strain evidence="1">B1-20833</strain>
    </source>
</reference>
<organism evidence="1 2">
    <name type="scientific">Candidatus Cryptobacteroides intestinavium</name>
    <dbReference type="NCBI Taxonomy" id="2840766"/>
    <lineage>
        <taxon>Bacteria</taxon>
        <taxon>Pseudomonadati</taxon>
        <taxon>Bacteroidota</taxon>
        <taxon>Bacteroidia</taxon>
        <taxon>Bacteroidales</taxon>
        <taxon>Candidatus Cryptobacteroides</taxon>
    </lineage>
</organism>
<comment type="caution">
    <text evidence="1">The sequence shown here is derived from an EMBL/GenBank/DDBJ whole genome shotgun (WGS) entry which is preliminary data.</text>
</comment>
<dbReference type="Proteomes" id="UP000823661">
    <property type="component" value="Unassembled WGS sequence"/>
</dbReference>
<name>A0A9D9EQM5_9BACT</name>
<protein>
    <recommendedName>
        <fullName evidence="3">Tetratricopeptide repeat protein</fullName>
    </recommendedName>
</protein>
<gene>
    <name evidence="1" type="ORF">IAC06_03055</name>
</gene>
<evidence type="ECO:0000313" key="2">
    <source>
        <dbReference type="Proteomes" id="UP000823661"/>
    </source>
</evidence>
<accession>A0A9D9EQM5</accession>